<evidence type="ECO:0000256" key="1">
    <source>
        <dbReference type="ARBA" id="ARBA00008812"/>
    </source>
</evidence>
<dbReference type="PANTHER" id="PTHR45726">
    <property type="entry name" value="LEUKOTRIENE A-4 HYDROLASE"/>
    <property type="match status" value="1"/>
</dbReference>
<keyword evidence="2" id="KW-0472">Membrane</keyword>
<dbReference type="SMART" id="SM00867">
    <property type="entry name" value="YceI"/>
    <property type="match status" value="1"/>
</dbReference>
<name>A0ABS1JFT2_9BACL</name>
<protein>
    <submittedName>
        <fullName evidence="4">YceI family protein</fullName>
    </submittedName>
</protein>
<evidence type="ECO:0000313" key="5">
    <source>
        <dbReference type="Proteomes" id="UP000602284"/>
    </source>
</evidence>
<comment type="caution">
    <text evidence="4">The sequence shown here is derived from an EMBL/GenBank/DDBJ whole genome shotgun (WGS) entry which is preliminary data.</text>
</comment>
<keyword evidence="2" id="KW-1133">Transmembrane helix</keyword>
<accession>A0ABS1JFT2</accession>
<dbReference type="PANTHER" id="PTHR45726:SF3">
    <property type="entry name" value="LEUKOTRIENE A-4 HYDROLASE"/>
    <property type="match status" value="1"/>
</dbReference>
<dbReference type="InterPro" id="IPR027268">
    <property type="entry name" value="Peptidase_M4/M1_CTD_sf"/>
</dbReference>
<dbReference type="SUPFAM" id="SSF101874">
    <property type="entry name" value="YceI-like"/>
    <property type="match status" value="1"/>
</dbReference>
<dbReference type="Gene3D" id="1.10.390.10">
    <property type="entry name" value="Neutral Protease Domain 2"/>
    <property type="match status" value="1"/>
</dbReference>
<dbReference type="InterPro" id="IPR034015">
    <property type="entry name" value="M1_LTA4H"/>
</dbReference>
<evidence type="ECO:0000256" key="2">
    <source>
        <dbReference type="SAM" id="Phobius"/>
    </source>
</evidence>
<dbReference type="InterPro" id="IPR014782">
    <property type="entry name" value="Peptidase_M1_dom"/>
</dbReference>
<keyword evidence="2" id="KW-0812">Transmembrane</keyword>
<dbReference type="EMBL" id="JAEQNB010000006">
    <property type="protein sequence ID" value="MBL0388438.1"/>
    <property type="molecule type" value="Genomic_DNA"/>
</dbReference>
<dbReference type="CDD" id="cd09604">
    <property type="entry name" value="M1_APN_like"/>
    <property type="match status" value="1"/>
</dbReference>
<evidence type="ECO:0000313" key="4">
    <source>
        <dbReference type="EMBL" id="MBL0388438.1"/>
    </source>
</evidence>
<gene>
    <name evidence="4" type="ORF">JJB07_17695</name>
</gene>
<evidence type="ECO:0000259" key="3">
    <source>
        <dbReference type="SMART" id="SM00867"/>
    </source>
</evidence>
<keyword evidence="5" id="KW-1185">Reference proteome</keyword>
<dbReference type="RefSeq" id="WP_201637351.1">
    <property type="nucleotide sequence ID" value="NZ_JAEQNB010000006.1"/>
</dbReference>
<dbReference type="SUPFAM" id="SSF55486">
    <property type="entry name" value="Metalloproteases ('zincins'), catalytic domain"/>
    <property type="match status" value="1"/>
</dbReference>
<dbReference type="InterPro" id="IPR007372">
    <property type="entry name" value="Lipid/polyisoprenoid-bd_YceI"/>
</dbReference>
<comment type="similarity">
    <text evidence="1">Belongs to the UPF0312 family.</text>
</comment>
<sequence>MAIFKRIFSILTRNLAGLAVMIVFIILIAFLPTAFSIRMPEPANANSGGERMQVIQLDKEWTISDESAAYMTIKSGGESVNFKFPHVTGYWDLDVNKPETMKAVATVDIASLDSGNAMRDHSARGENYLNADQYPQAQFELKSIGSWPKQWQPKKAQRFILKGNLTLHGVTKPVELDTEAKYLDGRLFLQSKSTIHMPDFGLPIADGGWLSAEPDGQIQLQLILEDHGGLSPEKKVSNVDVATLATPNPKADMTTTYKANVNLNPADQTVNGTVEIHTKNDTQTVQNSLYFHLYPNQFEHTEELQTPVWQKLLGTQYNLPGWIDISRVEVNGQEVPVQVQKTLLQVPLPSWQPGADATVKLDFHLIIPRNQGRIAYNEHEIWLGNWLPIRAVFEKSAWRLDPYYAIGDPFYSEAANYEVNATVPNTYRIASTGSDLEISDDGKQRRYKISAPQVREFAMVALDDTYVSSQENVGGVQVKTWYRKADNAYSVQQLHDTATKSIAYFNQHYGQYPFPEYDVVPVGFTSGMEYPGLVFINGDYFNTPDPKGMFTVLHETGHQWWYSAVGSDQIRESWLDEGLNDYTNMRYLLENDHMTGKGMIEAREKNLQTIQTYEKNGELMANSLDMFSGWSSYGGLAYQKGSLMFYHLDQAVGQETMDRVLQQYFETYRYKNAHGEDLISLFEQELGPGVRTYFETWLHGGVAEFTPQQGGKRP</sequence>
<dbReference type="Proteomes" id="UP000602284">
    <property type="component" value="Unassembled WGS sequence"/>
</dbReference>
<dbReference type="Pfam" id="PF04264">
    <property type="entry name" value="YceI"/>
    <property type="match status" value="1"/>
</dbReference>
<dbReference type="Pfam" id="PF01433">
    <property type="entry name" value="Peptidase_M1"/>
    <property type="match status" value="1"/>
</dbReference>
<proteinExistence type="inferred from homology"/>
<dbReference type="InterPro" id="IPR036761">
    <property type="entry name" value="TTHA0802/YceI-like_sf"/>
</dbReference>
<feature type="transmembrane region" description="Helical" evidence="2">
    <location>
        <begin position="15"/>
        <end position="35"/>
    </location>
</feature>
<feature type="domain" description="Lipid/polyisoprenoid-binding YceI-like" evidence="3">
    <location>
        <begin position="60"/>
        <end position="225"/>
    </location>
</feature>
<organism evidence="4 5">
    <name type="scientific">Tumebacillus amylolyticus</name>
    <dbReference type="NCBI Taxonomy" id="2801339"/>
    <lineage>
        <taxon>Bacteria</taxon>
        <taxon>Bacillati</taxon>
        <taxon>Bacillota</taxon>
        <taxon>Bacilli</taxon>
        <taxon>Bacillales</taxon>
        <taxon>Alicyclobacillaceae</taxon>
        <taxon>Tumebacillus</taxon>
    </lineage>
</organism>
<reference evidence="4 5" key="1">
    <citation type="submission" date="2021-01" db="EMBL/GenBank/DDBJ databases">
        <title>Tumebacillus sp. strain ITR2 16S ribosomal RNA gene Genome sequencing and assembly.</title>
        <authorList>
            <person name="Kang M."/>
        </authorList>
    </citation>
    <scope>NUCLEOTIDE SEQUENCE [LARGE SCALE GENOMIC DNA]</scope>
    <source>
        <strain evidence="4 5">ITR2</strain>
    </source>
</reference>
<dbReference type="Gene3D" id="2.40.128.110">
    <property type="entry name" value="Lipid/polyisoprenoid-binding, YceI-like"/>
    <property type="match status" value="1"/>
</dbReference>